<dbReference type="Proteomes" id="UP001501009">
    <property type="component" value="Unassembled WGS sequence"/>
</dbReference>
<accession>A0ABP7JPU2</accession>
<organism evidence="2 3">
    <name type="scientific">Streptomyces coacervatus</name>
    <dbReference type="NCBI Taxonomy" id="647381"/>
    <lineage>
        <taxon>Bacteria</taxon>
        <taxon>Bacillati</taxon>
        <taxon>Actinomycetota</taxon>
        <taxon>Actinomycetes</taxon>
        <taxon>Kitasatosporales</taxon>
        <taxon>Streptomycetaceae</taxon>
        <taxon>Streptomyces</taxon>
    </lineage>
</organism>
<feature type="transmembrane region" description="Helical" evidence="1">
    <location>
        <begin position="25"/>
        <end position="45"/>
    </location>
</feature>
<evidence type="ECO:0000313" key="3">
    <source>
        <dbReference type="Proteomes" id="UP001501009"/>
    </source>
</evidence>
<reference evidence="3" key="1">
    <citation type="journal article" date="2019" name="Int. J. Syst. Evol. Microbiol.">
        <title>The Global Catalogue of Microorganisms (GCM) 10K type strain sequencing project: providing services to taxonomists for standard genome sequencing and annotation.</title>
        <authorList>
            <consortium name="The Broad Institute Genomics Platform"/>
            <consortium name="The Broad Institute Genome Sequencing Center for Infectious Disease"/>
            <person name="Wu L."/>
            <person name="Ma J."/>
        </authorList>
    </citation>
    <scope>NUCLEOTIDE SEQUENCE [LARGE SCALE GENOMIC DNA]</scope>
    <source>
        <strain evidence="3">JCM 17138</strain>
    </source>
</reference>
<keyword evidence="1" id="KW-0812">Transmembrane</keyword>
<dbReference type="RefSeq" id="WP_275768459.1">
    <property type="nucleotide sequence ID" value="NZ_BAABDE010000052.1"/>
</dbReference>
<evidence type="ECO:0000313" key="2">
    <source>
        <dbReference type="EMBL" id="GAA3850865.1"/>
    </source>
</evidence>
<keyword evidence="1" id="KW-0472">Membrane</keyword>
<keyword evidence="1" id="KW-1133">Transmembrane helix</keyword>
<dbReference type="EMBL" id="BAABDE010000052">
    <property type="protein sequence ID" value="GAA3850865.1"/>
    <property type="molecule type" value="Genomic_DNA"/>
</dbReference>
<proteinExistence type="predicted"/>
<comment type="caution">
    <text evidence="2">The sequence shown here is derived from an EMBL/GenBank/DDBJ whole genome shotgun (WGS) entry which is preliminary data.</text>
</comment>
<evidence type="ECO:0000256" key="1">
    <source>
        <dbReference type="SAM" id="Phobius"/>
    </source>
</evidence>
<name>A0ABP7JPU2_9ACTN</name>
<sequence>MNAQSVTLGAFNNDNNLRRERQGEVTIGLLPVVYLVLFGGALVTIGPT</sequence>
<protein>
    <submittedName>
        <fullName evidence="2">Uncharacterized protein</fullName>
    </submittedName>
</protein>
<gene>
    <name evidence="2" type="ORF">GCM10022403_097970</name>
</gene>
<keyword evidence="3" id="KW-1185">Reference proteome</keyword>